<dbReference type="GO" id="GO:0005737">
    <property type="term" value="C:cytoplasm"/>
    <property type="evidence" value="ECO:0007669"/>
    <property type="project" value="TreeGrafter"/>
</dbReference>
<keyword evidence="1" id="KW-0456">Lyase</keyword>
<dbReference type="RefSeq" id="WP_142261435.1">
    <property type="nucleotide sequence ID" value="NZ_BMPV01000002.1"/>
</dbReference>
<evidence type="ECO:0000256" key="1">
    <source>
        <dbReference type="ARBA" id="ARBA00023239"/>
    </source>
</evidence>
<dbReference type="Gene3D" id="3.90.850.10">
    <property type="entry name" value="Fumarylacetoacetase-like, C-terminal domain"/>
    <property type="match status" value="1"/>
</dbReference>
<sequence length="271" mass="27954">MDDDKVRTPAGVVDKAAALLLDAYASGTPIAPLTQTFPGLTVDDAYAIQLAQVDAWLARGARIKGHKVGLTSAAMQRQLNVDQPDYGHLTDAMFFADASRVDAGRFLQPRIEPEVAFVLGRPLRGPGVTAAEAAAAVDFVLPALEIIDSRIADWKITLADTIADNASSGGVVLGTRPVRLDAVDLALTGCLLHRNGELEQTGAGGAVLGSPLNALVWLANVLGERGVTLEAGHVVLPGSCTASIPVRPGDSVTATFGGIGSVSIAFAKEAA</sequence>
<dbReference type="EMBL" id="VFPQ01000001">
    <property type="protein sequence ID" value="TQM77754.1"/>
    <property type="molecule type" value="Genomic_DNA"/>
</dbReference>
<protein>
    <submittedName>
        <fullName evidence="3">2-keto-4-pentenoate hydratase</fullName>
    </submittedName>
</protein>
<dbReference type="GO" id="GO:0008684">
    <property type="term" value="F:2-oxopent-4-enoate hydratase activity"/>
    <property type="evidence" value="ECO:0007669"/>
    <property type="project" value="TreeGrafter"/>
</dbReference>
<gene>
    <name evidence="3" type="ORF">FHX40_4525</name>
</gene>
<dbReference type="SUPFAM" id="SSF56529">
    <property type="entry name" value="FAH"/>
    <property type="match status" value="1"/>
</dbReference>
<organism evidence="3 4">
    <name type="scientific">Thermopolyspora flexuosa</name>
    <dbReference type="NCBI Taxonomy" id="103836"/>
    <lineage>
        <taxon>Bacteria</taxon>
        <taxon>Bacillati</taxon>
        <taxon>Actinomycetota</taxon>
        <taxon>Actinomycetes</taxon>
        <taxon>Streptosporangiales</taxon>
        <taxon>Streptosporangiaceae</taxon>
        <taxon>Thermopolyspora</taxon>
    </lineage>
</organism>
<dbReference type="OrthoDB" id="9792137at2"/>
<dbReference type="AlphaFoldDB" id="A0A543J4J6"/>
<feature type="domain" description="Fumarylacetoacetase-like C-terminal" evidence="2">
    <location>
        <begin position="81"/>
        <end position="262"/>
    </location>
</feature>
<dbReference type="PANTHER" id="PTHR30143:SF0">
    <property type="entry name" value="2-KETO-4-PENTENOATE HYDRATASE"/>
    <property type="match status" value="1"/>
</dbReference>
<keyword evidence="4" id="KW-1185">Reference proteome</keyword>
<comment type="caution">
    <text evidence="3">The sequence shown here is derived from an EMBL/GenBank/DDBJ whole genome shotgun (WGS) entry which is preliminary data.</text>
</comment>
<name>A0A543J4J6_9ACTN</name>
<reference evidence="3 4" key="1">
    <citation type="submission" date="2019-06" db="EMBL/GenBank/DDBJ databases">
        <title>Sequencing the genomes of 1000 actinobacteria strains.</title>
        <authorList>
            <person name="Klenk H.-P."/>
        </authorList>
    </citation>
    <scope>NUCLEOTIDE SEQUENCE [LARGE SCALE GENOMIC DNA]</scope>
    <source>
        <strain evidence="3 4">DSM 43186</strain>
    </source>
</reference>
<dbReference type="Pfam" id="PF01557">
    <property type="entry name" value="FAA_hydrolase"/>
    <property type="match status" value="1"/>
</dbReference>
<accession>A0A543J4J6</accession>
<dbReference type="PANTHER" id="PTHR30143">
    <property type="entry name" value="ACID HYDRATASE"/>
    <property type="match status" value="1"/>
</dbReference>
<dbReference type="InterPro" id="IPR050772">
    <property type="entry name" value="Hydratase-Decarb/MhpD_sf"/>
</dbReference>
<dbReference type="InterPro" id="IPR011234">
    <property type="entry name" value="Fumarylacetoacetase-like_C"/>
</dbReference>
<evidence type="ECO:0000313" key="4">
    <source>
        <dbReference type="Proteomes" id="UP000319213"/>
    </source>
</evidence>
<evidence type="ECO:0000259" key="2">
    <source>
        <dbReference type="Pfam" id="PF01557"/>
    </source>
</evidence>
<dbReference type="Proteomes" id="UP000319213">
    <property type="component" value="Unassembled WGS sequence"/>
</dbReference>
<proteinExistence type="predicted"/>
<evidence type="ECO:0000313" key="3">
    <source>
        <dbReference type="EMBL" id="TQM77754.1"/>
    </source>
</evidence>
<dbReference type="InterPro" id="IPR036663">
    <property type="entry name" value="Fumarylacetoacetase_C_sf"/>
</dbReference>